<evidence type="ECO:0000256" key="2">
    <source>
        <dbReference type="ARBA" id="ARBA00022692"/>
    </source>
</evidence>
<keyword evidence="3 5" id="KW-1133">Transmembrane helix</keyword>
<dbReference type="InterPro" id="IPR011527">
    <property type="entry name" value="ABC1_TM_dom"/>
</dbReference>
<dbReference type="PROSITE" id="PS50929">
    <property type="entry name" value="ABC_TM1F"/>
    <property type="match status" value="1"/>
</dbReference>
<keyword evidence="4 5" id="KW-0472">Membrane</keyword>
<feature type="transmembrane region" description="Helical" evidence="5">
    <location>
        <begin position="167"/>
        <end position="183"/>
    </location>
</feature>
<comment type="subcellular location">
    <subcellularLocation>
        <location evidence="1">Cell membrane</location>
        <topology evidence="1">Multi-pass membrane protein</topology>
    </subcellularLocation>
</comment>
<evidence type="ECO:0000313" key="8">
    <source>
        <dbReference type="Proteomes" id="UP001200145"/>
    </source>
</evidence>
<evidence type="ECO:0000259" key="6">
    <source>
        <dbReference type="PROSITE" id="PS50929"/>
    </source>
</evidence>
<feature type="transmembrane region" description="Helical" evidence="5">
    <location>
        <begin position="20"/>
        <end position="39"/>
    </location>
</feature>
<evidence type="ECO:0000256" key="1">
    <source>
        <dbReference type="ARBA" id="ARBA00004651"/>
    </source>
</evidence>
<reference evidence="7 8" key="1">
    <citation type="submission" date="2022-01" db="EMBL/GenBank/DDBJ databases">
        <title>Flavihumibacter sp. nov., isolated from sediment of a river.</title>
        <authorList>
            <person name="Liu H."/>
        </authorList>
    </citation>
    <scope>NUCLEOTIDE SEQUENCE [LARGE SCALE GENOMIC DNA]</scope>
    <source>
        <strain evidence="7 8">RY-1</strain>
    </source>
</reference>
<organism evidence="7 8">
    <name type="scientific">Flavihumibacter fluminis</name>
    <dbReference type="NCBI Taxonomy" id="2909236"/>
    <lineage>
        <taxon>Bacteria</taxon>
        <taxon>Pseudomonadati</taxon>
        <taxon>Bacteroidota</taxon>
        <taxon>Chitinophagia</taxon>
        <taxon>Chitinophagales</taxon>
        <taxon>Chitinophagaceae</taxon>
        <taxon>Flavihumibacter</taxon>
    </lineage>
</organism>
<dbReference type="InterPro" id="IPR039421">
    <property type="entry name" value="Type_1_exporter"/>
</dbReference>
<sequence length="328" mass="37433">MQTNPIWWAFIKQHKKETVALLLSSLLASYFALIVPLSIGKYMEIVFSAGGGKTKALELLGIDLPENLVSFFIFFFSLLLIRFLLSWLHQYQSACLGEGFVRQLRSQLFAVHLEERQQRQQPTASSILAYSSEAKNMQHWLVKGVIGLTKDLLFLAMALYVLYSLNAVLTVTVLLSVIVFYLIQRQYSQTHKNVWEEKRKRQGSLLNHVSKTLFEETTQSTGDPEKKYSAKEAKLMTILHSYHFHKSFLRALTPFLLYLMLAIVMIILSWDAAKSNLSAGDVLAYMLVLMNLFPTMRNIIKVEQIWLQGELAAKKFTGLTLSQEISAV</sequence>
<dbReference type="EMBL" id="JAKEVY010000003">
    <property type="protein sequence ID" value="MCF1715415.1"/>
    <property type="molecule type" value="Genomic_DNA"/>
</dbReference>
<keyword evidence="2 5" id="KW-0812">Transmembrane</keyword>
<evidence type="ECO:0000256" key="3">
    <source>
        <dbReference type="ARBA" id="ARBA00022989"/>
    </source>
</evidence>
<feature type="transmembrane region" description="Helical" evidence="5">
    <location>
        <begin position="248"/>
        <end position="270"/>
    </location>
</feature>
<feature type="transmembrane region" description="Helical" evidence="5">
    <location>
        <begin position="140"/>
        <end position="161"/>
    </location>
</feature>
<proteinExistence type="predicted"/>
<dbReference type="PANTHER" id="PTHR43394:SF1">
    <property type="entry name" value="ATP-BINDING CASSETTE SUB-FAMILY B MEMBER 10, MITOCHONDRIAL"/>
    <property type="match status" value="1"/>
</dbReference>
<dbReference type="Proteomes" id="UP001200145">
    <property type="component" value="Unassembled WGS sequence"/>
</dbReference>
<name>A0ABS9BIJ4_9BACT</name>
<gene>
    <name evidence="7" type="ORF">L0U88_12335</name>
</gene>
<evidence type="ECO:0000313" key="7">
    <source>
        <dbReference type="EMBL" id="MCF1715415.1"/>
    </source>
</evidence>
<feature type="domain" description="ABC transmembrane type-1" evidence="6">
    <location>
        <begin position="19"/>
        <end position="300"/>
    </location>
</feature>
<dbReference type="PANTHER" id="PTHR43394">
    <property type="entry name" value="ATP-DEPENDENT PERMEASE MDL1, MITOCHONDRIAL"/>
    <property type="match status" value="1"/>
</dbReference>
<protein>
    <recommendedName>
        <fullName evidence="6">ABC transmembrane type-1 domain-containing protein</fullName>
    </recommendedName>
</protein>
<dbReference type="RefSeq" id="WP_234866368.1">
    <property type="nucleotide sequence ID" value="NZ_JAKEVY010000003.1"/>
</dbReference>
<evidence type="ECO:0000256" key="5">
    <source>
        <dbReference type="SAM" id="Phobius"/>
    </source>
</evidence>
<dbReference type="SUPFAM" id="SSF90123">
    <property type="entry name" value="ABC transporter transmembrane region"/>
    <property type="match status" value="1"/>
</dbReference>
<dbReference type="InterPro" id="IPR036640">
    <property type="entry name" value="ABC1_TM_sf"/>
</dbReference>
<dbReference type="Pfam" id="PF00664">
    <property type="entry name" value="ABC_membrane"/>
    <property type="match status" value="1"/>
</dbReference>
<accession>A0ABS9BIJ4</accession>
<feature type="transmembrane region" description="Helical" evidence="5">
    <location>
        <begin position="68"/>
        <end position="85"/>
    </location>
</feature>
<comment type="caution">
    <text evidence="7">The sequence shown here is derived from an EMBL/GenBank/DDBJ whole genome shotgun (WGS) entry which is preliminary data.</text>
</comment>
<evidence type="ECO:0000256" key="4">
    <source>
        <dbReference type="ARBA" id="ARBA00023136"/>
    </source>
</evidence>
<dbReference type="Gene3D" id="1.20.1560.10">
    <property type="entry name" value="ABC transporter type 1, transmembrane domain"/>
    <property type="match status" value="1"/>
</dbReference>
<keyword evidence="8" id="KW-1185">Reference proteome</keyword>